<dbReference type="InterPro" id="IPR011009">
    <property type="entry name" value="Kinase-like_dom_sf"/>
</dbReference>
<evidence type="ECO:0000313" key="2">
    <source>
        <dbReference type="EMBL" id="CAJ0569964.1"/>
    </source>
</evidence>
<feature type="non-terminal residue" evidence="2">
    <location>
        <position position="1"/>
    </location>
</feature>
<protein>
    <recommendedName>
        <fullName evidence="1">Protein kinase domain-containing protein</fullName>
    </recommendedName>
</protein>
<evidence type="ECO:0000259" key="1">
    <source>
        <dbReference type="PROSITE" id="PS50011"/>
    </source>
</evidence>
<dbReference type="PROSITE" id="PS50011">
    <property type="entry name" value="PROTEIN_KINASE_DOM"/>
    <property type="match status" value="1"/>
</dbReference>
<dbReference type="PANTHER" id="PTHR24348">
    <property type="entry name" value="SERINE/THREONINE-PROTEIN KINASE UNC-51-RELATED"/>
    <property type="match status" value="1"/>
</dbReference>
<dbReference type="GO" id="GO:0048675">
    <property type="term" value="P:axon extension"/>
    <property type="evidence" value="ECO:0007669"/>
    <property type="project" value="TreeGrafter"/>
</dbReference>
<dbReference type="Gene3D" id="1.10.510.10">
    <property type="entry name" value="Transferase(Phosphotransferase) domain 1"/>
    <property type="match status" value="1"/>
</dbReference>
<dbReference type="GO" id="GO:0010508">
    <property type="term" value="P:positive regulation of autophagy"/>
    <property type="evidence" value="ECO:0007669"/>
    <property type="project" value="TreeGrafter"/>
</dbReference>
<dbReference type="GO" id="GO:0005524">
    <property type="term" value="F:ATP binding"/>
    <property type="evidence" value="ECO:0007669"/>
    <property type="project" value="InterPro"/>
</dbReference>
<dbReference type="GO" id="GO:0042594">
    <property type="term" value="P:response to starvation"/>
    <property type="evidence" value="ECO:0007669"/>
    <property type="project" value="TreeGrafter"/>
</dbReference>
<keyword evidence="3" id="KW-1185">Reference proteome</keyword>
<organism evidence="2 3">
    <name type="scientific">Mesorhabditis spiculigera</name>
    <dbReference type="NCBI Taxonomy" id="96644"/>
    <lineage>
        <taxon>Eukaryota</taxon>
        <taxon>Metazoa</taxon>
        <taxon>Ecdysozoa</taxon>
        <taxon>Nematoda</taxon>
        <taxon>Chromadorea</taxon>
        <taxon>Rhabditida</taxon>
        <taxon>Rhabditina</taxon>
        <taxon>Rhabditomorpha</taxon>
        <taxon>Rhabditoidea</taxon>
        <taxon>Rhabditidae</taxon>
        <taxon>Mesorhabditinae</taxon>
        <taxon>Mesorhabditis</taxon>
    </lineage>
</organism>
<name>A0AA36FX05_9BILA</name>
<dbReference type="PANTHER" id="PTHR24348:SF45">
    <property type="entry name" value="PROTEIN KINASE DOMAIN-CONTAINING PROTEIN"/>
    <property type="match status" value="1"/>
</dbReference>
<dbReference type="InterPro" id="IPR045269">
    <property type="entry name" value="Atg1-like"/>
</dbReference>
<dbReference type="SUPFAM" id="SSF56112">
    <property type="entry name" value="Protein kinase-like (PK-like)"/>
    <property type="match status" value="1"/>
</dbReference>
<dbReference type="PROSITE" id="PS00108">
    <property type="entry name" value="PROTEIN_KINASE_ST"/>
    <property type="match status" value="1"/>
</dbReference>
<sequence>MNIKDQELKVIKSLKSKYLVGVLDICDIDPVTSCVVMELLDTDLENHLEKKAPNGRLTPKNLRLIIDNLARGYKALNELRIVHRDIKPQNILVSYASSSSREFIHAKITDFGIARTIGEDALCNVAGTFYYMAPEVGANLLKTCQYDYKVDMWSIGCLIYQCLTGMVPFDERYMCRMFLFTAGHNYDAYDYPDLPEETSDSMFELIHSLLEIDPAKRPTPQEFHDFATAYSELTVIEAQV</sequence>
<accession>A0AA36FX05</accession>
<evidence type="ECO:0000313" key="3">
    <source>
        <dbReference type="Proteomes" id="UP001177023"/>
    </source>
</evidence>
<dbReference type="InterPro" id="IPR000719">
    <property type="entry name" value="Prot_kinase_dom"/>
</dbReference>
<dbReference type="InterPro" id="IPR008271">
    <property type="entry name" value="Ser/Thr_kinase_AS"/>
</dbReference>
<proteinExistence type="predicted"/>
<dbReference type="AlphaFoldDB" id="A0AA36FX05"/>
<dbReference type="SMART" id="SM00220">
    <property type="entry name" value="S_TKc"/>
    <property type="match status" value="1"/>
</dbReference>
<dbReference type="GO" id="GO:0005776">
    <property type="term" value="C:autophagosome"/>
    <property type="evidence" value="ECO:0007669"/>
    <property type="project" value="TreeGrafter"/>
</dbReference>
<feature type="domain" description="Protein kinase" evidence="1">
    <location>
        <begin position="1"/>
        <end position="227"/>
    </location>
</feature>
<dbReference type="Proteomes" id="UP001177023">
    <property type="component" value="Unassembled WGS sequence"/>
</dbReference>
<dbReference type="GO" id="GO:0000045">
    <property type="term" value="P:autophagosome assembly"/>
    <property type="evidence" value="ECO:0007669"/>
    <property type="project" value="TreeGrafter"/>
</dbReference>
<dbReference type="GO" id="GO:0005829">
    <property type="term" value="C:cytosol"/>
    <property type="evidence" value="ECO:0007669"/>
    <property type="project" value="TreeGrafter"/>
</dbReference>
<dbReference type="EMBL" id="CATQJA010002205">
    <property type="protein sequence ID" value="CAJ0569964.1"/>
    <property type="molecule type" value="Genomic_DNA"/>
</dbReference>
<dbReference type="GO" id="GO:0034045">
    <property type="term" value="C:phagophore assembly site membrane"/>
    <property type="evidence" value="ECO:0007669"/>
    <property type="project" value="TreeGrafter"/>
</dbReference>
<dbReference type="Pfam" id="PF00069">
    <property type="entry name" value="Pkinase"/>
    <property type="match status" value="1"/>
</dbReference>
<comment type="caution">
    <text evidence="2">The sequence shown here is derived from an EMBL/GenBank/DDBJ whole genome shotgun (WGS) entry which is preliminary data.</text>
</comment>
<reference evidence="2" key="1">
    <citation type="submission" date="2023-06" db="EMBL/GenBank/DDBJ databases">
        <authorList>
            <person name="Delattre M."/>
        </authorList>
    </citation>
    <scope>NUCLEOTIDE SEQUENCE</scope>
    <source>
        <strain evidence="2">AF72</strain>
    </source>
</reference>
<dbReference type="GO" id="GO:0004674">
    <property type="term" value="F:protein serine/threonine kinase activity"/>
    <property type="evidence" value="ECO:0007669"/>
    <property type="project" value="InterPro"/>
</dbReference>
<gene>
    <name evidence="2" type="ORF">MSPICULIGERA_LOCUS8419</name>
</gene>
<dbReference type="GO" id="GO:0034727">
    <property type="term" value="P:piecemeal microautophagy of the nucleus"/>
    <property type="evidence" value="ECO:0007669"/>
    <property type="project" value="TreeGrafter"/>
</dbReference>
<dbReference type="GO" id="GO:0061709">
    <property type="term" value="P:reticulophagy"/>
    <property type="evidence" value="ECO:0007669"/>
    <property type="project" value="TreeGrafter"/>
</dbReference>
<dbReference type="GO" id="GO:0000422">
    <property type="term" value="P:autophagy of mitochondrion"/>
    <property type="evidence" value="ECO:0007669"/>
    <property type="project" value="TreeGrafter"/>
</dbReference>